<feature type="region of interest" description="Disordered" evidence="1">
    <location>
        <begin position="132"/>
        <end position="164"/>
    </location>
</feature>
<keyword evidence="3" id="KW-1185">Reference proteome</keyword>
<reference evidence="3" key="1">
    <citation type="journal article" date="2017" name="Nat. Ecol. Evol.">
        <title>Genome expansion and lineage-specific genetic innovations in the forest pathogenic fungi Armillaria.</title>
        <authorList>
            <person name="Sipos G."/>
            <person name="Prasanna A.N."/>
            <person name="Walter M.C."/>
            <person name="O'Connor E."/>
            <person name="Balint B."/>
            <person name="Krizsan K."/>
            <person name="Kiss B."/>
            <person name="Hess J."/>
            <person name="Varga T."/>
            <person name="Slot J."/>
            <person name="Riley R."/>
            <person name="Boka B."/>
            <person name="Rigling D."/>
            <person name="Barry K."/>
            <person name="Lee J."/>
            <person name="Mihaltcheva S."/>
            <person name="LaButti K."/>
            <person name="Lipzen A."/>
            <person name="Waldron R."/>
            <person name="Moloney N.M."/>
            <person name="Sperisen C."/>
            <person name="Kredics L."/>
            <person name="Vagvoelgyi C."/>
            <person name="Patrignani A."/>
            <person name="Fitzpatrick D."/>
            <person name="Nagy I."/>
            <person name="Doyle S."/>
            <person name="Anderson J.B."/>
            <person name="Grigoriev I.V."/>
            <person name="Gueldener U."/>
            <person name="Muensterkoetter M."/>
            <person name="Nagy L.G."/>
        </authorList>
    </citation>
    <scope>NUCLEOTIDE SEQUENCE [LARGE SCALE GENOMIC DNA]</scope>
    <source>
        <strain evidence="3">Ar21-2</strain>
    </source>
</reference>
<dbReference type="OrthoDB" id="429143at2759"/>
<feature type="region of interest" description="Disordered" evidence="1">
    <location>
        <begin position="1"/>
        <end position="22"/>
    </location>
</feature>
<protein>
    <submittedName>
        <fullName evidence="2">Uncharacterized protein</fullName>
    </submittedName>
</protein>
<dbReference type="InParanoid" id="A0A2H3DSX6"/>
<proteinExistence type="predicted"/>
<gene>
    <name evidence="2" type="ORF">ARMGADRAFT_1075182</name>
</gene>
<name>A0A2H3DSX6_ARMGA</name>
<dbReference type="STRING" id="47427.A0A2H3DSX6"/>
<evidence type="ECO:0000313" key="2">
    <source>
        <dbReference type="EMBL" id="PBK98325.1"/>
    </source>
</evidence>
<evidence type="ECO:0000313" key="3">
    <source>
        <dbReference type="Proteomes" id="UP000217790"/>
    </source>
</evidence>
<feature type="region of interest" description="Disordered" evidence="1">
    <location>
        <begin position="58"/>
        <end position="102"/>
    </location>
</feature>
<dbReference type="EMBL" id="KZ293648">
    <property type="protein sequence ID" value="PBK98325.1"/>
    <property type="molecule type" value="Genomic_DNA"/>
</dbReference>
<organism evidence="2 3">
    <name type="scientific">Armillaria gallica</name>
    <name type="common">Bulbous honey fungus</name>
    <name type="synonym">Armillaria bulbosa</name>
    <dbReference type="NCBI Taxonomy" id="47427"/>
    <lineage>
        <taxon>Eukaryota</taxon>
        <taxon>Fungi</taxon>
        <taxon>Dikarya</taxon>
        <taxon>Basidiomycota</taxon>
        <taxon>Agaricomycotina</taxon>
        <taxon>Agaricomycetes</taxon>
        <taxon>Agaricomycetidae</taxon>
        <taxon>Agaricales</taxon>
        <taxon>Marasmiineae</taxon>
        <taxon>Physalacriaceae</taxon>
        <taxon>Armillaria</taxon>
    </lineage>
</organism>
<feature type="compositionally biased region" description="Polar residues" evidence="1">
    <location>
        <begin position="1"/>
        <end position="14"/>
    </location>
</feature>
<dbReference type="AlphaFoldDB" id="A0A2H3DSX6"/>
<sequence length="275" mass="29494">MNVDQSAVAPSSHANPLPCSDVSVRTPVSKAPLSISLLKHCLPDVFCVTLFDYFKSSPSHQPPAHSDVPSTSSSVRANNVPVTPDPVITTSAHSGKAGDEPSFWMDDAGIDQNGAVAQRQCVTFLQTQSANDNNVKEQAAKDRGRRGTYSEESSQDCSRRTRHSSCRRTHPVSAATFAPNTSSTLPMTGRPTSLCRCGEKIVPMRGNMTALRAGTGLDDGWLGTRSFILGAPEDRWEYLTQQPPNTATPGEKLHAEFMLGGGIEMGMPSFFDAVG</sequence>
<accession>A0A2H3DSX6</accession>
<feature type="compositionally biased region" description="Polar residues" evidence="1">
    <location>
        <begin position="68"/>
        <end position="81"/>
    </location>
</feature>
<evidence type="ECO:0000256" key="1">
    <source>
        <dbReference type="SAM" id="MobiDB-lite"/>
    </source>
</evidence>
<dbReference type="Proteomes" id="UP000217790">
    <property type="component" value="Unassembled WGS sequence"/>
</dbReference>